<name>A0A1M6FKQ6_9FIRM</name>
<dbReference type="GO" id="GO:0016811">
    <property type="term" value="F:hydrolase activity, acting on carbon-nitrogen (but not peptide) bonds, in linear amides"/>
    <property type="evidence" value="ECO:0007669"/>
    <property type="project" value="TreeGrafter"/>
</dbReference>
<evidence type="ECO:0000313" key="1">
    <source>
        <dbReference type="EMBL" id="SHI98256.1"/>
    </source>
</evidence>
<gene>
    <name evidence="1" type="ORF">SAMN02745176_02019</name>
</gene>
<dbReference type="InterPro" id="IPR003737">
    <property type="entry name" value="GlcNAc_PI_deacetylase-related"/>
</dbReference>
<dbReference type="InterPro" id="IPR024078">
    <property type="entry name" value="LmbE-like_dom_sf"/>
</dbReference>
<dbReference type="Gene3D" id="3.40.50.10320">
    <property type="entry name" value="LmbE-like"/>
    <property type="match status" value="1"/>
</dbReference>
<organism evidence="1 2">
    <name type="scientific">Lutispora thermophila DSM 19022</name>
    <dbReference type="NCBI Taxonomy" id="1122184"/>
    <lineage>
        <taxon>Bacteria</taxon>
        <taxon>Bacillati</taxon>
        <taxon>Bacillota</taxon>
        <taxon>Clostridia</taxon>
        <taxon>Lutisporales</taxon>
        <taxon>Lutisporaceae</taxon>
        <taxon>Lutispora</taxon>
    </lineage>
</organism>
<dbReference type="PANTHER" id="PTHR12993">
    <property type="entry name" value="N-ACETYLGLUCOSAMINYL-PHOSPHATIDYLINOSITOL DE-N-ACETYLASE-RELATED"/>
    <property type="match status" value="1"/>
</dbReference>
<dbReference type="PANTHER" id="PTHR12993:SF11">
    <property type="entry name" value="N-ACETYLGLUCOSAMINYL-PHOSPHATIDYLINOSITOL DE-N-ACETYLASE"/>
    <property type="match status" value="1"/>
</dbReference>
<dbReference type="AlphaFoldDB" id="A0A1M6FKQ6"/>
<dbReference type="STRING" id="1122184.SAMN02745176_02019"/>
<keyword evidence="2" id="KW-1185">Reference proteome</keyword>
<reference evidence="1 2" key="1">
    <citation type="submission" date="2016-11" db="EMBL/GenBank/DDBJ databases">
        <authorList>
            <person name="Jaros S."/>
            <person name="Januszkiewicz K."/>
            <person name="Wedrychowicz H."/>
        </authorList>
    </citation>
    <scope>NUCLEOTIDE SEQUENCE [LARGE SCALE GENOMIC DNA]</scope>
    <source>
        <strain evidence="1 2">DSM 19022</strain>
    </source>
</reference>
<evidence type="ECO:0000313" key="2">
    <source>
        <dbReference type="Proteomes" id="UP000184442"/>
    </source>
</evidence>
<proteinExistence type="predicted"/>
<dbReference type="SUPFAM" id="SSF102588">
    <property type="entry name" value="LmbE-like"/>
    <property type="match status" value="1"/>
</dbReference>
<sequence>MNNGSMKNVIKKVTARPIKVINNIVLGIYLRLVKGKAKDIKTIDVKQKRILILSPHQDDEILGCGCLIKKALEDKGVVKCIFMTDGSQSLSHELTPQALAELRKVEAIELAKNMGMEEPVFLDCPDGSLEPNDDEVVKKVAHVIEDYKPDMVFVPYFLDGHKDHTAVSGILIASVKLLQKHKEFETYCYEVNSPISVYGVTHYVDCTGYFKAKRDALEFYRSQTMSFESIFQMNRLNRIIAGTDEGAELFKKVELQSYENAYNRYNKDNRISSCFRQMYSIYYMIPAYFKGLSIKREVALYQYPGAAPVRRKDKSGKGTALN</sequence>
<dbReference type="Pfam" id="PF02585">
    <property type="entry name" value="PIG-L"/>
    <property type="match status" value="1"/>
</dbReference>
<protein>
    <submittedName>
        <fullName evidence="1">N-acetylglucosaminyl deacetylase, LmbE family</fullName>
    </submittedName>
</protein>
<accession>A0A1M6FKQ6</accession>
<dbReference type="Proteomes" id="UP000184442">
    <property type="component" value="Unassembled WGS sequence"/>
</dbReference>
<dbReference type="EMBL" id="FQZS01000012">
    <property type="protein sequence ID" value="SHI98256.1"/>
    <property type="molecule type" value="Genomic_DNA"/>
</dbReference>